<dbReference type="HOGENOM" id="CLU_094236_1_1_2"/>
<dbReference type="STRING" id="647113.Metok_0734"/>
<dbReference type="SUPFAM" id="SSF53697">
    <property type="entry name" value="SIS domain"/>
    <property type="match status" value="1"/>
</dbReference>
<feature type="region of interest" description="Disordered" evidence="2">
    <location>
        <begin position="108"/>
        <end position="133"/>
    </location>
</feature>
<dbReference type="PROSITE" id="PS51464">
    <property type="entry name" value="SIS"/>
    <property type="match status" value="1"/>
</dbReference>
<evidence type="ECO:0000313" key="4">
    <source>
        <dbReference type="EMBL" id="AEH06711.1"/>
    </source>
</evidence>
<evidence type="ECO:0000256" key="1">
    <source>
        <dbReference type="ARBA" id="ARBA00009235"/>
    </source>
</evidence>
<dbReference type="InterPro" id="IPR001347">
    <property type="entry name" value="SIS_dom"/>
</dbReference>
<dbReference type="GO" id="GO:1901135">
    <property type="term" value="P:carbohydrate derivative metabolic process"/>
    <property type="evidence" value="ECO:0007669"/>
    <property type="project" value="InterPro"/>
</dbReference>
<dbReference type="Proteomes" id="UP000009296">
    <property type="component" value="Chromosome"/>
</dbReference>
<dbReference type="AlphaFoldDB" id="F8AM27"/>
<dbReference type="GO" id="GO:0043800">
    <property type="term" value="F:6-phospho-3-hexuloisomerase activity"/>
    <property type="evidence" value="ECO:0007669"/>
    <property type="project" value="UniProtKB-EC"/>
</dbReference>
<keyword evidence="5" id="KW-1185">Reference proteome</keyword>
<proteinExistence type="inferred from homology"/>
<feature type="compositionally biased region" description="Low complexity" evidence="2">
    <location>
        <begin position="120"/>
        <end position="133"/>
    </location>
</feature>
<protein>
    <submittedName>
        <fullName evidence="4">6-phospho-3-hexuloisomerase</fullName>
        <ecNumber evidence="4">5.3.1.27</ecNumber>
    </submittedName>
</protein>
<keyword evidence="4" id="KW-0413">Isomerase</keyword>
<comment type="similarity">
    <text evidence="1">Belongs to the SIS family. PHI subfamily.</text>
</comment>
<feature type="compositionally biased region" description="Basic and acidic residues" evidence="2">
    <location>
        <begin position="108"/>
        <end position="119"/>
    </location>
</feature>
<evidence type="ECO:0000313" key="5">
    <source>
        <dbReference type="Proteomes" id="UP000009296"/>
    </source>
</evidence>
<gene>
    <name evidence="4" type="ordered locus">Metok_0734</name>
</gene>
<evidence type="ECO:0000259" key="3">
    <source>
        <dbReference type="PROSITE" id="PS51464"/>
    </source>
</evidence>
<dbReference type="PANTHER" id="PTHR43443">
    <property type="entry name" value="3-HEXULOSE-6-PHOSPHATE ISOMERASE"/>
    <property type="match status" value="1"/>
</dbReference>
<dbReference type="PANTHER" id="PTHR43443:SF1">
    <property type="entry name" value="3-HEXULOSE-6-PHOSPHATE ISOMERASE"/>
    <property type="match status" value="1"/>
</dbReference>
<dbReference type="CDD" id="cd05005">
    <property type="entry name" value="SIS_PHI"/>
    <property type="match status" value="1"/>
</dbReference>
<accession>F8AM27</accession>
<dbReference type="EMBL" id="CP002792">
    <property type="protein sequence ID" value="AEH06711.1"/>
    <property type="molecule type" value="Genomic_DNA"/>
</dbReference>
<sequence length="209" mass="24047">MFSKFVNHLIKNLEVLKKFDEELITIFINAIISTKYNNSKIFIYGVGRSGYVGMAFAMRLMHLGFNSHFIGEPTCPAIEDNDLLIVISGSGETCSVVNVLKRANELKMDENKDNNKNNKDNSNNKYNKNNKNNKYNNLKIISITCKKENTVKELSDIHIHLGTHNNKCFPMGTLFEEMAFIFLDGIIYLLMERLNISENEMKKRHCNLQ</sequence>
<dbReference type="KEGG" id="mok:Metok_0734"/>
<dbReference type="Gene3D" id="3.40.50.10490">
    <property type="entry name" value="Glucose-6-phosphate isomerase like protein, domain 1"/>
    <property type="match status" value="1"/>
</dbReference>
<dbReference type="OrthoDB" id="350569at2157"/>
<reference evidence="4" key="1">
    <citation type="submission" date="2011-05" db="EMBL/GenBank/DDBJ databases">
        <title>Complete sequence of chromosome of Methanothermococcus okinawensis IH1.</title>
        <authorList>
            <consortium name="US DOE Joint Genome Institute"/>
            <person name="Lucas S."/>
            <person name="Han J."/>
            <person name="Lapidus A."/>
            <person name="Cheng J.-F."/>
            <person name="Goodwin L."/>
            <person name="Pitluck S."/>
            <person name="Peters L."/>
            <person name="Mikhailova N."/>
            <person name="Held B."/>
            <person name="Han C."/>
            <person name="Tapia R."/>
            <person name="Land M."/>
            <person name="Hauser L."/>
            <person name="Kyrpides N."/>
            <person name="Ivanova N."/>
            <person name="Pagani I."/>
            <person name="Sieprawska-Lupa M."/>
            <person name="Takai K."/>
            <person name="Miyazaki J."/>
            <person name="Whitman W."/>
            <person name="Woyke T."/>
        </authorList>
    </citation>
    <scope>NUCLEOTIDE SEQUENCE</scope>
    <source>
        <strain evidence="4">IH1</strain>
    </source>
</reference>
<dbReference type="EC" id="5.3.1.27" evidence="4"/>
<evidence type="ECO:0000256" key="2">
    <source>
        <dbReference type="SAM" id="MobiDB-lite"/>
    </source>
</evidence>
<dbReference type="GO" id="GO:0097367">
    <property type="term" value="F:carbohydrate derivative binding"/>
    <property type="evidence" value="ECO:0007669"/>
    <property type="project" value="InterPro"/>
</dbReference>
<name>F8AM27_METOI</name>
<dbReference type="eggNOG" id="arCOG00068">
    <property type="taxonomic scope" value="Archaea"/>
</dbReference>
<dbReference type="Pfam" id="PF01380">
    <property type="entry name" value="SIS"/>
    <property type="match status" value="1"/>
</dbReference>
<dbReference type="InterPro" id="IPR046348">
    <property type="entry name" value="SIS_dom_sf"/>
</dbReference>
<dbReference type="InterPro" id="IPR017552">
    <property type="entry name" value="PHI/rmpB"/>
</dbReference>
<feature type="domain" description="SIS" evidence="3">
    <location>
        <begin position="31"/>
        <end position="196"/>
    </location>
</feature>
<organism evidence="4 5">
    <name type="scientific">Methanothermococcus okinawensis (strain DSM 14208 / JCM 11175 / IH1)</name>
    <dbReference type="NCBI Taxonomy" id="647113"/>
    <lineage>
        <taxon>Archaea</taxon>
        <taxon>Methanobacteriati</taxon>
        <taxon>Methanobacteriota</taxon>
        <taxon>Methanomada group</taxon>
        <taxon>Methanococci</taxon>
        <taxon>Methanococcales</taxon>
        <taxon>Methanococcaceae</taxon>
        <taxon>Methanothermococcus</taxon>
    </lineage>
</organism>